<dbReference type="InterPro" id="IPR036259">
    <property type="entry name" value="MFS_trans_sf"/>
</dbReference>
<dbReference type="InterPro" id="IPR011701">
    <property type="entry name" value="MFS"/>
</dbReference>
<proteinExistence type="predicted"/>
<feature type="transmembrane region" description="Helical" evidence="7">
    <location>
        <begin position="202"/>
        <end position="223"/>
    </location>
</feature>
<evidence type="ECO:0000313" key="9">
    <source>
        <dbReference type="EMBL" id="CAG7649500.1"/>
    </source>
</evidence>
<feature type="transmembrane region" description="Helical" evidence="7">
    <location>
        <begin position="229"/>
        <end position="247"/>
    </location>
</feature>
<dbReference type="Gene3D" id="1.20.1720.10">
    <property type="entry name" value="Multidrug resistance protein D"/>
    <property type="match status" value="1"/>
</dbReference>
<dbReference type="PROSITE" id="PS50850">
    <property type="entry name" value="MFS"/>
    <property type="match status" value="1"/>
</dbReference>
<feature type="transmembrane region" description="Helical" evidence="7">
    <location>
        <begin position="401"/>
        <end position="422"/>
    </location>
</feature>
<keyword evidence="10" id="KW-1185">Reference proteome</keyword>
<feature type="transmembrane region" description="Helical" evidence="7">
    <location>
        <begin position="358"/>
        <end position="380"/>
    </location>
</feature>
<dbReference type="GO" id="GO:0046677">
    <property type="term" value="P:response to antibiotic"/>
    <property type="evidence" value="ECO:0007669"/>
    <property type="project" value="UniProtKB-KW"/>
</dbReference>
<sequence length="511" mass="52650">MPAIHSRIDVKKLPIILGLAIAFGVTVVDPLVLSLNLPQVSRALQVPPGLVGLLSGAATLVMAAAVLAVGSLADSFGLKRVLMLGLATVAFVNLLSTLSPGFGYLLAMRFLDGLGLAALLGLSYGLLKTSVQEEERPKAIGLFVATEVVLCGAAPAFGGWVVAAVGWRWLFLVPALLSLVSLWLTARYVPGSPVGRRRRLDVAGVGLVGVALLTAVVGVAAAQNGVCRPQTWAPLAVSAGCGVLFVLRERRVPEPALDLGLFRSPAFSLALAANLTLNFIGGGFGFALGQFGGVVLSLSPQTIGLLFLPGTLLVAGAVSLAGVLVGRYTPRPVMVAGLLVTAASGLVMAVTAGPAMALGWLVLTTWLCNLGTLVTSTAVSETVLSHAPPGRSGTVASVQQAFGMTGYAFGPTVYLLLFNVFFQQQWLQDAKARGLSVTEAESAVDAVRSGAAISTSSSGYDPNLLQQASGLKLGVDFADALRLTMLTVSALPLLLATAVRLLMPRRAGRQA</sequence>
<evidence type="ECO:0000256" key="2">
    <source>
        <dbReference type="ARBA" id="ARBA00022448"/>
    </source>
</evidence>
<keyword evidence="6" id="KW-0046">Antibiotic resistance</keyword>
<evidence type="ECO:0000256" key="7">
    <source>
        <dbReference type="SAM" id="Phobius"/>
    </source>
</evidence>
<feature type="transmembrane region" description="Helical" evidence="7">
    <location>
        <begin position="139"/>
        <end position="163"/>
    </location>
</feature>
<dbReference type="Gene3D" id="1.20.1250.20">
    <property type="entry name" value="MFS general substrate transporter like domains"/>
    <property type="match status" value="1"/>
</dbReference>
<keyword evidence="3 7" id="KW-0812">Transmembrane</keyword>
<dbReference type="Pfam" id="PF07690">
    <property type="entry name" value="MFS_1"/>
    <property type="match status" value="1"/>
</dbReference>
<evidence type="ECO:0000313" key="10">
    <source>
        <dbReference type="Proteomes" id="UP001153328"/>
    </source>
</evidence>
<dbReference type="PRINTS" id="PR01036">
    <property type="entry name" value="TCRTETB"/>
</dbReference>
<dbReference type="InterPro" id="IPR020846">
    <property type="entry name" value="MFS_dom"/>
</dbReference>
<organism evidence="9 10">
    <name type="scientific">Actinacidiphila bryophytorum</name>
    <dbReference type="NCBI Taxonomy" id="1436133"/>
    <lineage>
        <taxon>Bacteria</taxon>
        <taxon>Bacillati</taxon>
        <taxon>Actinomycetota</taxon>
        <taxon>Actinomycetes</taxon>
        <taxon>Kitasatosporales</taxon>
        <taxon>Streptomycetaceae</taxon>
        <taxon>Actinacidiphila</taxon>
    </lineage>
</organism>
<dbReference type="Proteomes" id="UP001153328">
    <property type="component" value="Unassembled WGS sequence"/>
</dbReference>
<dbReference type="AlphaFoldDB" id="A0A9W4MJ11"/>
<evidence type="ECO:0000259" key="8">
    <source>
        <dbReference type="PROSITE" id="PS50850"/>
    </source>
</evidence>
<comment type="subcellular location">
    <subcellularLocation>
        <location evidence="1">Cell membrane</location>
        <topology evidence="1">Multi-pass membrane protein</topology>
    </subcellularLocation>
</comment>
<feature type="transmembrane region" description="Helical" evidence="7">
    <location>
        <begin position="12"/>
        <end position="37"/>
    </location>
</feature>
<dbReference type="GO" id="GO:0022857">
    <property type="term" value="F:transmembrane transporter activity"/>
    <property type="evidence" value="ECO:0007669"/>
    <property type="project" value="InterPro"/>
</dbReference>
<feature type="transmembrane region" description="Helical" evidence="7">
    <location>
        <begin position="169"/>
        <end position="190"/>
    </location>
</feature>
<dbReference type="SUPFAM" id="SSF103473">
    <property type="entry name" value="MFS general substrate transporter"/>
    <property type="match status" value="1"/>
</dbReference>
<feature type="transmembrane region" description="Helical" evidence="7">
    <location>
        <begin position="104"/>
        <end position="127"/>
    </location>
</feature>
<dbReference type="GO" id="GO:0005886">
    <property type="term" value="C:plasma membrane"/>
    <property type="evidence" value="ECO:0007669"/>
    <property type="project" value="UniProtKB-SubCell"/>
</dbReference>
<feature type="transmembrane region" description="Helical" evidence="7">
    <location>
        <begin position="267"/>
        <end position="291"/>
    </location>
</feature>
<feature type="domain" description="Major facilitator superfamily (MFS) profile" evidence="8">
    <location>
        <begin position="15"/>
        <end position="507"/>
    </location>
</feature>
<feature type="transmembrane region" description="Helical" evidence="7">
    <location>
        <begin position="333"/>
        <end position="352"/>
    </location>
</feature>
<comment type="caution">
    <text evidence="9">The sequence shown here is derived from an EMBL/GenBank/DDBJ whole genome shotgun (WGS) entry which is preliminary data.</text>
</comment>
<evidence type="ECO:0000256" key="1">
    <source>
        <dbReference type="ARBA" id="ARBA00004651"/>
    </source>
</evidence>
<evidence type="ECO:0000256" key="5">
    <source>
        <dbReference type="ARBA" id="ARBA00023136"/>
    </source>
</evidence>
<evidence type="ECO:0000256" key="4">
    <source>
        <dbReference type="ARBA" id="ARBA00022989"/>
    </source>
</evidence>
<keyword evidence="2" id="KW-0813">Transport</keyword>
<evidence type="ECO:0000256" key="3">
    <source>
        <dbReference type="ARBA" id="ARBA00022692"/>
    </source>
</evidence>
<feature type="transmembrane region" description="Helical" evidence="7">
    <location>
        <begin position="480"/>
        <end position="503"/>
    </location>
</feature>
<dbReference type="PANTHER" id="PTHR42718">
    <property type="entry name" value="MAJOR FACILITATOR SUPERFAMILY MULTIDRUG TRANSPORTER MFSC"/>
    <property type="match status" value="1"/>
</dbReference>
<keyword evidence="4 7" id="KW-1133">Transmembrane helix</keyword>
<protein>
    <submittedName>
        <fullName evidence="9">MFS transporter</fullName>
    </submittedName>
</protein>
<feature type="transmembrane region" description="Helical" evidence="7">
    <location>
        <begin position="49"/>
        <end position="69"/>
    </location>
</feature>
<dbReference type="EMBL" id="CAJVAX010000019">
    <property type="protein sequence ID" value="CAG7649500.1"/>
    <property type="molecule type" value="Genomic_DNA"/>
</dbReference>
<accession>A0A9W4MJ11</accession>
<dbReference type="PANTHER" id="PTHR42718:SF9">
    <property type="entry name" value="MAJOR FACILITATOR SUPERFAMILY MULTIDRUG TRANSPORTER MFSC"/>
    <property type="match status" value="1"/>
</dbReference>
<name>A0A9W4MJ11_9ACTN</name>
<reference evidence="9" key="1">
    <citation type="submission" date="2021-06" db="EMBL/GenBank/DDBJ databases">
        <authorList>
            <person name="Arsene-Ploetze F."/>
        </authorList>
    </citation>
    <scope>NUCLEOTIDE SEQUENCE</scope>
    <source>
        <strain evidence="9">SBRY1</strain>
    </source>
</reference>
<evidence type="ECO:0000256" key="6">
    <source>
        <dbReference type="ARBA" id="ARBA00023251"/>
    </source>
</evidence>
<gene>
    <name evidence="9" type="ORF">SBRY_50112</name>
</gene>
<feature type="transmembrane region" description="Helical" evidence="7">
    <location>
        <begin position="81"/>
        <end position="98"/>
    </location>
</feature>
<keyword evidence="5 7" id="KW-0472">Membrane</keyword>
<feature type="transmembrane region" description="Helical" evidence="7">
    <location>
        <begin position="303"/>
        <end position="326"/>
    </location>
</feature>